<dbReference type="SUPFAM" id="SSF160800">
    <property type="entry name" value="Lp2179-like"/>
    <property type="match status" value="1"/>
</dbReference>
<dbReference type="InterPro" id="IPR014965">
    <property type="entry name" value="Amino_acid_metab_prot_put"/>
</dbReference>
<dbReference type="Proteomes" id="UP000062260">
    <property type="component" value="Chromosome"/>
</dbReference>
<dbReference type="EMBL" id="CP014163">
    <property type="protein sequence ID" value="AMB99757.1"/>
    <property type="molecule type" value="Genomic_DNA"/>
</dbReference>
<dbReference type="KEGG" id="auh:AWM75_07180"/>
<proteinExistence type="predicted"/>
<sequence>MALAKTASLKGSGRSFAVAPNCKAYTLRDNSFSASKAGNYQYERLVQADFKSAQAVILKITVGKDVDKLQLATTNKAGLKAVNVYQNDLMVDLAKQVDYIFDFLVENGVLVQVD</sequence>
<accession>A0A0X8FN75</accession>
<keyword evidence="2" id="KW-1185">Reference proteome</keyword>
<dbReference type="Gene3D" id="3.30.1820.10">
    <property type="entry name" value="Lp2179-like"/>
    <property type="match status" value="1"/>
</dbReference>
<gene>
    <name evidence="1" type="ORF">AWM75_07180</name>
</gene>
<dbReference type="RefSeq" id="WP_067980136.1">
    <property type="nucleotide sequence ID" value="NZ_CP014163.1"/>
</dbReference>
<reference evidence="1 2" key="1">
    <citation type="journal article" date="2016" name="Genome Announc.">
        <title>Complete Genome Sequences of Aerococcus christensenii CCUG 28831T, Aerococcus sanguinicola CCUG 43001T, Aerococcus urinae CCUG 36881T, Aerococcus urinaeequi CCUG 28094T, Aerococcus urinaehominis CCUG 42038 BT, and Aerococcus viridans CCUG 4311T.</title>
        <authorList>
            <person name="Carkaci D."/>
            <person name="Dargis R."/>
            <person name="Nielsen X.C."/>
            <person name="Skovgaard O."/>
            <person name="Fuursted K."/>
            <person name="Christensen J.J."/>
        </authorList>
    </citation>
    <scope>NUCLEOTIDE SEQUENCE [LARGE SCALE GENOMIC DNA]</scope>
    <source>
        <strain evidence="1 2">CCUG42038B</strain>
    </source>
</reference>
<dbReference type="AlphaFoldDB" id="A0A0X8FN75"/>
<evidence type="ECO:0000313" key="1">
    <source>
        <dbReference type="EMBL" id="AMB99757.1"/>
    </source>
</evidence>
<protein>
    <submittedName>
        <fullName evidence="1">Uncharacterized protein</fullName>
    </submittedName>
</protein>
<dbReference type="Pfam" id="PF08866">
    <property type="entry name" value="DUF1831"/>
    <property type="match status" value="1"/>
</dbReference>
<dbReference type="InterPro" id="IPR035942">
    <property type="entry name" value="Lp2179-like_sf"/>
</dbReference>
<dbReference type="OrthoDB" id="2166222at2"/>
<name>A0A0X8FN75_9LACT</name>
<organism evidence="1 2">
    <name type="scientific">Aerococcus urinaehominis</name>
    <dbReference type="NCBI Taxonomy" id="128944"/>
    <lineage>
        <taxon>Bacteria</taxon>
        <taxon>Bacillati</taxon>
        <taxon>Bacillota</taxon>
        <taxon>Bacilli</taxon>
        <taxon>Lactobacillales</taxon>
        <taxon>Aerococcaceae</taxon>
        <taxon>Aerococcus</taxon>
    </lineage>
</organism>
<reference evidence="2" key="2">
    <citation type="submission" date="2016-01" db="EMBL/GenBank/DDBJ databases">
        <title>Six Aerococcus type strain genome sequencing and assembly using PacBio and Illumina Hiseq.</title>
        <authorList>
            <person name="Carkaci D."/>
            <person name="Dargis R."/>
            <person name="Nielsen X.C."/>
            <person name="Skovgaard O."/>
            <person name="Fuursted K."/>
            <person name="Christensen J.J."/>
        </authorList>
    </citation>
    <scope>NUCLEOTIDE SEQUENCE [LARGE SCALE GENOMIC DNA]</scope>
    <source>
        <strain evidence="2">CCUG42038B</strain>
    </source>
</reference>
<dbReference type="STRING" id="128944.AWM75_07180"/>
<evidence type="ECO:0000313" key="2">
    <source>
        <dbReference type="Proteomes" id="UP000062260"/>
    </source>
</evidence>